<accession>A0A9W7YI88</accession>
<dbReference type="AlphaFoldDB" id="A0A9W7YI88"/>
<protein>
    <submittedName>
        <fullName evidence="2">Uncharacterized protein</fullName>
    </submittedName>
</protein>
<evidence type="ECO:0000313" key="3">
    <source>
        <dbReference type="Proteomes" id="UP001143981"/>
    </source>
</evidence>
<feature type="region of interest" description="Disordered" evidence="1">
    <location>
        <begin position="1"/>
        <end position="140"/>
    </location>
</feature>
<organism evidence="2 3">
    <name type="scientific">Coemansia biformis</name>
    <dbReference type="NCBI Taxonomy" id="1286918"/>
    <lineage>
        <taxon>Eukaryota</taxon>
        <taxon>Fungi</taxon>
        <taxon>Fungi incertae sedis</taxon>
        <taxon>Zoopagomycota</taxon>
        <taxon>Kickxellomycotina</taxon>
        <taxon>Kickxellomycetes</taxon>
        <taxon>Kickxellales</taxon>
        <taxon>Kickxellaceae</taxon>
        <taxon>Coemansia</taxon>
    </lineage>
</organism>
<name>A0A9W7YI88_9FUNG</name>
<feature type="compositionally biased region" description="Polar residues" evidence="1">
    <location>
        <begin position="37"/>
        <end position="56"/>
    </location>
</feature>
<feature type="region of interest" description="Disordered" evidence="1">
    <location>
        <begin position="182"/>
        <end position="202"/>
    </location>
</feature>
<feature type="compositionally biased region" description="Low complexity" evidence="1">
    <location>
        <begin position="115"/>
        <end position="140"/>
    </location>
</feature>
<proteinExistence type="predicted"/>
<keyword evidence="3" id="KW-1185">Reference proteome</keyword>
<dbReference type="OrthoDB" id="2272836at2759"/>
<comment type="caution">
    <text evidence="2">The sequence shown here is derived from an EMBL/GenBank/DDBJ whole genome shotgun (WGS) entry which is preliminary data.</text>
</comment>
<feature type="compositionally biased region" description="Gly residues" evidence="1">
    <location>
        <begin position="188"/>
        <end position="202"/>
    </location>
</feature>
<sequence>MITDASLSAPVDGPEPRKRKISHDEVIMALRRKVMSKSGQCQQQTAHTLGRSTSLGKATVAPGPKNLRAGQSLRQQAPPDDAPGVRRSSLAAIQTADQDQRDPAAGRSETPQPSSPMSSSSSSSSSSSTASSSAPLSGVSAVGSAALFAESAEPAVPSAEPAANKAQRVASISMIVDQPPASALSAAAGGGGDSGEGGQASG</sequence>
<reference evidence="2" key="1">
    <citation type="submission" date="2022-07" db="EMBL/GenBank/DDBJ databases">
        <title>Phylogenomic reconstructions and comparative analyses of Kickxellomycotina fungi.</title>
        <authorList>
            <person name="Reynolds N.K."/>
            <person name="Stajich J.E."/>
            <person name="Barry K."/>
            <person name="Grigoriev I.V."/>
            <person name="Crous P."/>
            <person name="Smith M.E."/>
        </authorList>
    </citation>
    <scope>NUCLEOTIDE SEQUENCE</scope>
    <source>
        <strain evidence="2">BCRC 34381</strain>
    </source>
</reference>
<dbReference type="EMBL" id="JANBOI010000006">
    <property type="protein sequence ID" value="KAJ1735988.1"/>
    <property type="molecule type" value="Genomic_DNA"/>
</dbReference>
<dbReference type="Proteomes" id="UP001143981">
    <property type="component" value="Unassembled WGS sequence"/>
</dbReference>
<evidence type="ECO:0000256" key="1">
    <source>
        <dbReference type="SAM" id="MobiDB-lite"/>
    </source>
</evidence>
<gene>
    <name evidence="2" type="ORF">LPJ61_000247</name>
</gene>
<evidence type="ECO:0000313" key="2">
    <source>
        <dbReference type="EMBL" id="KAJ1735988.1"/>
    </source>
</evidence>